<dbReference type="Pfam" id="PF13749">
    <property type="entry name" value="HATPase_c_4"/>
    <property type="match status" value="1"/>
</dbReference>
<dbReference type="InterPro" id="IPR038475">
    <property type="entry name" value="RecG_C_sf"/>
</dbReference>
<dbReference type="PANTHER" id="PTHR30595">
    <property type="entry name" value="GLPR-RELATED TRANSCRIPTIONAL REPRESSOR"/>
    <property type="match status" value="1"/>
</dbReference>
<dbReference type="EMBL" id="DYXT01000038">
    <property type="protein sequence ID" value="HJE39522.1"/>
    <property type="molecule type" value="Genomic_DNA"/>
</dbReference>
<reference evidence="2" key="2">
    <citation type="submission" date="2021-09" db="EMBL/GenBank/DDBJ databases">
        <authorList>
            <person name="Gilroy R."/>
        </authorList>
    </citation>
    <scope>NUCLEOTIDE SEQUENCE</scope>
    <source>
        <strain evidence="2">4100</strain>
    </source>
</reference>
<evidence type="ECO:0000259" key="1">
    <source>
        <dbReference type="Pfam" id="PF08279"/>
    </source>
</evidence>
<gene>
    <name evidence="2" type="ORF">K8V47_07195</name>
</gene>
<accession>A0A921JIJ7</accession>
<evidence type="ECO:0000313" key="2">
    <source>
        <dbReference type="EMBL" id="HJE39522.1"/>
    </source>
</evidence>
<protein>
    <submittedName>
        <fullName evidence="2">HTH domain-containing protein</fullName>
    </submittedName>
</protein>
<dbReference type="SUPFAM" id="SSF46785">
    <property type="entry name" value="Winged helix' DNA-binding domain"/>
    <property type="match status" value="1"/>
</dbReference>
<dbReference type="Pfam" id="PF08279">
    <property type="entry name" value="HTH_11"/>
    <property type="match status" value="1"/>
</dbReference>
<evidence type="ECO:0000313" key="3">
    <source>
        <dbReference type="Proteomes" id="UP000711407"/>
    </source>
</evidence>
<reference evidence="2" key="1">
    <citation type="journal article" date="2021" name="PeerJ">
        <title>Extensive microbial diversity within the chicken gut microbiome revealed by metagenomics and culture.</title>
        <authorList>
            <person name="Gilroy R."/>
            <person name="Ravi A."/>
            <person name="Getino M."/>
            <person name="Pursley I."/>
            <person name="Horton D.L."/>
            <person name="Alikhan N.F."/>
            <person name="Baker D."/>
            <person name="Gharbi K."/>
            <person name="Hall N."/>
            <person name="Watson M."/>
            <person name="Adriaenssens E.M."/>
            <person name="Foster-Nyarko E."/>
            <person name="Jarju S."/>
            <person name="Secka A."/>
            <person name="Antonio M."/>
            <person name="Oren A."/>
            <person name="Chaudhuri R.R."/>
            <person name="La Ragione R."/>
            <person name="Hildebrand F."/>
            <person name="Pallen M.J."/>
        </authorList>
    </citation>
    <scope>NUCLEOTIDE SEQUENCE</scope>
    <source>
        <strain evidence="2">4100</strain>
    </source>
</reference>
<sequence length="230" mass="25888">IMQVLSAKYLIRPIHYEGLQRKEPLEIPKEALREIIFNSIVHKLQSGTWNQMSIYDDHIHLWNEGELPDGYTVETLMSKHISKPRNPKIARAFYLAGFIEAWGRGYEKIMSEFDKVRLARPTFKEEQRGICVDIPREIFMSIRGGLKSTKDSHGANCANGANGAENGANLTARQAEIVSIIKRNPSISLNEIAAKLGVGTTTVDREVKKLKGVIKRVGARNGGYWEIIES</sequence>
<dbReference type="Gene3D" id="1.10.10.10">
    <property type="entry name" value="Winged helix-like DNA-binding domain superfamily/Winged helix DNA-binding domain"/>
    <property type="match status" value="1"/>
</dbReference>
<comment type="caution">
    <text evidence="2">The sequence shown here is derived from an EMBL/GenBank/DDBJ whole genome shotgun (WGS) entry which is preliminary data.</text>
</comment>
<dbReference type="AlphaFoldDB" id="A0A921JIJ7"/>
<organism evidence="2 3">
    <name type="scientific">Candidatus Amulumruptor caecigallinarius</name>
    <dbReference type="NCBI Taxonomy" id="2109911"/>
    <lineage>
        <taxon>Bacteria</taxon>
        <taxon>Pseudomonadati</taxon>
        <taxon>Bacteroidota</taxon>
        <taxon>Bacteroidia</taxon>
        <taxon>Bacteroidales</taxon>
        <taxon>Muribaculaceae</taxon>
        <taxon>Candidatus Amulumruptor</taxon>
    </lineage>
</organism>
<dbReference type="InterPro" id="IPR036388">
    <property type="entry name" value="WH-like_DNA-bd_sf"/>
</dbReference>
<name>A0A921JIJ7_9BACT</name>
<dbReference type="InterPro" id="IPR036390">
    <property type="entry name" value="WH_DNA-bd_sf"/>
</dbReference>
<dbReference type="Gene3D" id="3.30.565.60">
    <property type="match status" value="1"/>
</dbReference>
<proteinExistence type="predicted"/>
<dbReference type="InterPro" id="IPR013196">
    <property type="entry name" value="HTH_11"/>
</dbReference>
<feature type="non-terminal residue" evidence="2">
    <location>
        <position position="1"/>
    </location>
</feature>
<feature type="domain" description="Helix-turn-helix type 11" evidence="1">
    <location>
        <begin position="173"/>
        <end position="224"/>
    </location>
</feature>
<dbReference type="PANTHER" id="PTHR30595:SF6">
    <property type="entry name" value="SCHLAFEN ALBA-2 DOMAIN-CONTAINING PROTEIN"/>
    <property type="match status" value="1"/>
</dbReference>
<dbReference type="Proteomes" id="UP000711407">
    <property type="component" value="Unassembled WGS sequence"/>
</dbReference>